<dbReference type="EnsemblPlants" id="ORUFI01G12890.1">
    <property type="protein sequence ID" value="ORUFI01G12890.1"/>
    <property type="gene ID" value="ORUFI01G12890"/>
</dbReference>
<reference evidence="2" key="2">
    <citation type="submission" date="2015-06" db="UniProtKB">
        <authorList>
            <consortium name="EnsemblPlants"/>
        </authorList>
    </citation>
    <scope>IDENTIFICATION</scope>
</reference>
<keyword evidence="1" id="KW-0732">Signal</keyword>
<organism evidence="2 3">
    <name type="scientific">Oryza rufipogon</name>
    <name type="common">Brownbeard rice</name>
    <name type="synonym">Asian wild rice</name>
    <dbReference type="NCBI Taxonomy" id="4529"/>
    <lineage>
        <taxon>Eukaryota</taxon>
        <taxon>Viridiplantae</taxon>
        <taxon>Streptophyta</taxon>
        <taxon>Embryophyta</taxon>
        <taxon>Tracheophyta</taxon>
        <taxon>Spermatophyta</taxon>
        <taxon>Magnoliopsida</taxon>
        <taxon>Liliopsida</taxon>
        <taxon>Poales</taxon>
        <taxon>Poaceae</taxon>
        <taxon>BOP clade</taxon>
        <taxon>Oryzoideae</taxon>
        <taxon>Oryzeae</taxon>
        <taxon>Oryzinae</taxon>
        <taxon>Oryza</taxon>
    </lineage>
</organism>
<keyword evidence="3" id="KW-1185">Reference proteome</keyword>
<feature type="chain" id="PRO_5002368184" description="DUF834 domain-containing protein" evidence="1">
    <location>
        <begin position="24"/>
        <end position="91"/>
    </location>
</feature>
<feature type="signal peptide" evidence="1">
    <location>
        <begin position="1"/>
        <end position="23"/>
    </location>
</feature>
<dbReference type="OMA" id="MLTCCER"/>
<evidence type="ECO:0000256" key="1">
    <source>
        <dbReference type="SAM" id="SignalP"/>
    </source>
</evidence>
<sequence length="91" mass="10095">MASPPVVWLLFSSLPLPHFRVLGTRWLQRGMLTCCERSGVLDGDGVGVGTWEDGVRNLSTSWGAAWNFHCDDESGGRVVWRHRAIATVLDE</sequence>
<protein>
    <recommendedName>
        <fullName evidence="4">DUF834 domain-containing protein</fullName>
    </recommendedName>
</protein>
<dbReference type="Gramene" id="ORUFI01G12890.1">
    <property type="protein sequence ID" value="ORUFI01G12890.1"/>
    <property type="gene ID" value="ORUFI01G12890"/>
</dbReference>
<proteinExistence type="predicted"/>
<reference evidence="3" key="1">
    <citation type="submission" date="2013-06" db="EMBL/GenBank/DDBJ databases">
        <authorList>
            <person name="Zhao Q."/>
        </authorList>
    </citation>
    <scope>NUCLEOTIDE SEQUENCE</scope>
    <source>
        <strain evidence="3">cv. W1943</strain>
    </source>
</reference>
<evidence type="ECO:0000313" key="2">
    <source>
        <dbReference type="EnsemblPlants" id="ORUFI01G12890.1"/>
    </source>
</evidence>
<dbReference type="AlphaFoldDB" id="A0A0E0MUV7"/>
<evidence type="ECO:0008006" key="4">
    <source>
        <dbReference type="Google" id="ProtNLM"/>
    </source>
</evidence>
<evidence type="ECO:0000313" key="3">
    <source>
        <dbReference type="Proteomes" id="UP000008022"/>
    </source>
</evidence>
<name>A0A0E0MUV7_ORYRU</name>
<dbReference type="Proteomes" id="UP000008022">
    <property type="component" value="Unassembled WGS sequence"/>
</dbReference>
<dbReference type="HOGENOM" id="CLU_2430856_0_0_1"/>
<accession>A0A0E0MUV7</accession>